<sequence length="259" mass="30808">MLYSIMFVGCEWKMWRNVNNDYCDCIKVQRYDRLESRYLTTGDYSALQQMNTDYPTETRTLIEKVLQLGTIEDSEIHHRFLHYYQDTTLQRLITDVEAEFNNISDVNEQFCRAFSRLSKWFPNLPQPKIYTQISSFDQSIIVGNGTIGVSLDKYMGEDYSLYKRFYTPEQTKTMYRGYIVPDALSFYLLAQYSLDGYDTRSQIDRDLHMAKIWWVVNKATAKQSYQNWFVDCVDRYMHAHPNVTYEELISSDNYKAMMP</sequence>
<gene>
    <name evidence="1" type="ORF">HMPREF1991_00346</name>
</gene>
<keyword evidence="2" id="KW-1185">Reference proteome</keyword>
<protein>
    <recommendedName>
        <fullName evidence="3">Gliding motility protein GldB</fullName>
    </recommendedName>
</protein>
<dbReference type="AlphaFoldDB" id="A0A069QUJ4"/>
<evidence type="ECO:0000313" key="2">
    <source>
        <dbReference type="Proteomes" id="UP000027442"/>
    </source>
</evidence>
<dbReference type="HOGENOM" id="CLU_070771_1_0_10"/>
<dbReference type="InterPro" id="IPR019853">
    <property type="entry name" value="GldB-like"/>
</dbReference>
<organism evidence="1 2">
    <name type="scientific">Hoylesella loescheii DSM 19665 = JCM 12249 = ATCC 15930</name>
    <dbReference type="NCBI Taxonomy" id="1122985"/>
    <lineage>
        <taxon>Bacteria</taxon>
        <taxon>Pseudomonadati</taxon>
        <taxon>Bacteroidota</taxon>
        <taxon>Bacteroidia</taxon>
        <taxon>Bacteroidales</taxon>
        <taxon>Prevotellaceae</taxon>
        <taxon>Hoylesella</taxon>
    </lineage>
</organism>
<accession>A0A069QUJ4</accession>
<proteinExistence type="predicted"/>
<dbReference type="Proteomes" id="UP000027442">
    <property type="component" value="Unassembled WGS sequence"/>
</dbReference>
<name>A0A069QUJ4_HOYLO</name>
<dbReference type="EMBL" id="JNGW01000014">
    <property type="protein sequence ID" value="KDR53551.1"/>
    <property type="molecule type" value="Genomic_DNA"/>
</dbReference>
<dbReference type="Pfam" id="PF25594">
    <property type="entry name" value="GldB_lipo"/>
    <property type="match status" value="1"/>
</dbReference>
<comment type="caution">
    <text evidence="1">The sequence shown here is derived from an EMBL/GenBank/DDBJ whole genome shotgun (WGS) entry which is preliminary data.</text>
</comment>
<reference evidence="1 2" key="1">
    <citation type="submission" date="2013-08" db="EMBL/GenBank/DDBJ databases">
        <authorList>
            <person name="Weinstock G."/>
            <person name="Sodergren E."/>
            <person name="Wylie T."/>
            <person name="Fulton L."/>
            <person name="Fulton R."/>
            <person name="Fronick C."/>
            <person name="O'Laughlin M."/>
            <person name="Godfrey J."/>
            <person name="Miner T."/>
            <person name="Herter B."/>
            <person name="Appelbaum E."/>
            <person name="Cordes M."/>
            <person name="Lek S."/>
            <person name="Wollam A."/>
            <person name="Pepin K.H."/>
            <person name="Palsikar V.B."/>
            <person name="Mitreva M."/>
            <person name="Wilson R.K."/>
        </authorList>
    </citation>
    <scope>NUCLEOTIDE SEQUENCE [LARGE SCALE GENOMIC DNA]</scope>
    <source>
        <strain evidence="1 2">ATCC 15930</strain>
    </source>
</reference>
<evidence type="ECO:0008006" key="3">
    <source>
        <dbReference type="Google" id="ProtNLM"/>
    </source>
</evidence>
<dbReference type="eggNOG" id="ENOG502ZQXT">
    <property type="taxonomic scope" value="Bacteria"/>
</dbReference>
<evidence type="ECO:0000313" key="1">
    <source>
        <dbReference type="EMBL" id="KDR53551.1"/>
    </source>
</evidence>
<dbReference type="PATRIC" id="fig|1122985.7.peg.357"/>